<name>A0ABQ9VNK0_SAGOE</name>
<accession>A0ABQ9VNK0</accession>
<sequence>MREGRPHLLSSTHQIASEPPPVREIPPSCAPLTAQALQEGLRKEPIHRVSAAELGGKVSQALQQKNQRDLAPPQRQLAVLMMKVVPGLSFPHARTNSAWGNTDRGWARETVIPGGHFGNS</sequence>
<gene>
    <name evidence="2" type="ORF">P7K49_010715</name>
</gene>
<reference evidence="2 3" key="1">
    <citation type="submission" date="2023-05" db="EMBL/GenBank/DDBJ databases">
        <title>B98-5 Cell Line De Novo Hybrid Assembly: An Optical Mapping Approach.</title>
        <authorList>
            <person name="Kananen K."/>
            <person name="Auerbach J.A."/>
            <person name="Kautto E."/>
            <person name="Blachly J.S."/>
        </authorList>
    </citation>
    <scope>NUCLEOTIDE SEQUENCE [LARGE SCALE GENOMIC DNA]</scope>
    <source>
        <strain evidence="2">B95-8</strain>
        <tissue evidence="2">Cell line</tissue>
    </source>
</reference>
<evidence type="ECO:0000313" key="3">
    <source>
        <dbReference type="Proteomes" id="UP001266305"/>
    </source>
</evidence>
<dbReference type="Gene3D" id="1.10.510.10">
    <property type="entry name" value="Transferase(Phosphotransferase) domain 1"/>
    <property type="match status" value="1"/>
</dbReference>
<evidence type="ECO:0000313" key="2">
    <source>
        <dbReference type="EMBL" id="KAK2110969.1"/>
    </source>
</evidence>
<protein>
    <submittedName>
        <fullName evidence="2">Uncharacterized protein</fullName>
    </submittedName>
</protein>
<comment type="caution">
    <text evidence="2">The sequence shown here is derived from an EMBL/GenBank/DDBJ whole genome shotgun (WGS) entry which is preliminary data.</text>
</comment>
<dbReference type="Proteomes" id="UP001266305">
    <property type="component" value="Unassembled WGS sequence"/>
</dbReference>
<proteinExistence type="predicted"/>
<feature type="region of interest" description="Disordered" evidence="1">
    <location>
        <begin position="1"/>
        <end position="24"/>
    </location>
</feature>
<evidence type="ECO:0000256" key="1">
    <source>
        <dbReference type="SAM" id="MobiDB-lite"/>
    </source>
</evidence>
<keyword evidence="3" id="KW-1185">Reference proteome</keyword>
<dbReference type="EMBL" id="JASSZA010000005">
    <property type="protein sequence ID" value="KAK2110969.1"/>
    <property type="molecule type" value="Genomic_DNA"/>
</dbReference>
<organism evidence="2 3">
    <name type="scientific">Saguinus oedipus</name>
    <name type="common">Cotton-top tamarin</name>
    <name type="synonym">Oedipomidas oedipus</name>
    <dbReference type="NCBI Taxonomy" id="9490"/>
    <lineage>
        <taxon>Eukaryota</taxon>
        <taxon>Metazoa</taxon>
        <taxon>Chordata</taxon>
        <taxon>Craniata</taxon>
        <taxon>Vertebrata</taxon>
        <taxon>Euteleostomi</taxon>
        <taxon>Mammalia</taxon>
        <taxon>Eutheria</taxon>
        <taxon>Euarchontoglires</taxon>
        <taxon>Primates</taxon>
        <taxon>Haplorrhini</taxon>
        <taxon>Platyrrhini</taxon>
        <taxon>Cebidae</taxon>
        <taxon>Callitrichinae</taxon>
        <taxon>Saguinus</taxon>
    </lineage>
</organism>